<dbReference type="HOGENOM" id="CLU_613756_0_0_5"/>
<dbReference type="AlphaFoldDB" id="A0A0B4X1C8"/>
<keyword evidence="2" id="KW-0964">Secreted</keyword>
<feature type="region of interest" description="Disordered" evidence="3">
    <location>
        <begin position="308"/>
        <end position="337"/>
    </location>
</feature>
<dbReference type="GO" id="GO:0008237">
    <property type="term" value="F:metallopeptidase activity"/>
    <property type="evidence" value="ECO:0007669"/>
    <property type="project" value="UniProtKB-KW"/>
</dbReference>
<comment type="subcellular location">
    <subcellularLocation>
        <location evidence="1">Secreted</location>
    </subcellularLocation>
</comment>
<keyword evidence="4" id="KW-0645">Protease</keyword>
<dbReference type="PROSITE" id="PS00584">
    <property type="entry name" value="PFKB_KINASES_2"/>
    <property type="match status" value="1"/>
</dbReference>
<keyword evidence="4" id="KW-0378">Hydrolase</keyword>
<dbReference type="InterPro" id="IPR050557">
    <property type="entry name" value="RTX_toxin/Mannuronan_C5-epim"/>
</dbReference>
<dbReference type="PANTHER" id="PTHR38340">
    <property type="entry name" value="S-LAYER PROTEIN"/>
    <property type="match status" value="1"/>
</dbReference>
<dbReference type="KEGG" id="rga:RGR602_CH01182"/>
<dbReference type="Pfam" id="PF00353">
    <property type="entry name" value="HemolysinCabind"/>
    <property type="match status" value="1"/>
</dbReference>
<dbReference type="Gene3D" id="2.150.10.10">
    <property type="entry name" value="Serralysin-like metalloprotease, C-terminal"/>
    <property type="match status" value="1"/>
</dbReference>
<organism evidence="4 5">
    <name type="scientific">Rhizobium gallicum bv. gallicum R602sp</name>
    <dbReference type="NCBI Taxonomy" id="1041138"/>
    <lineage>
        <taxon>Bacteria</taxon>
        <taxon>Pseudomonadati</taxon>
        <taxon>Pseudomonadota</taxon>
        <taxon>Alphaproteobacteria</taxon>
        <taxon>Hyphomicrobiales</taxon>
        <taxon>Rhizobiaceae</taxon>
        <taxon>Rhizobium/Agrobacterium group</taxon>
        <taxon>Rhizobium</taxon>
    </lineage>
</organism>
<evidence type="ECO:0000313" key="5">
    <source>
        <dbReference type="Proteomes" id="UP000031368"/>
    </source>
</evidence>
<dbReference type="PRINTS" id="PR00313">
    <property type="entry name" value="CABNDNGRPT"/>
</dbReference>
<dbReference type="InterPro" id="IPR001343">
    <property type="entry name" value="Hemolysn_Ca-bd"/>
</dbReference>
<dbReference type="InterPro" id="IPR018511">
    <property type="entry name" value="Hemolysin-typ_Ca-bd_CS"/>
</dbReference>
<evidence type="ECO:0000313" key="4">
    <source>
        <dbReference type="EMBL" id="AJD40540.1"/>
    </source>
</evidence>
<dbReference type="Pfam" id="PF17963">
    <property type="entry name" value="Big_9"/>
    <property type="match status" value="1"/>
</dbReference>
<dbReference type="GO" id="GO:0016301">
    <property type="term" value="F:kinase activity"/>
    <property type="evidence" value="ECO:0007669"/>
    <property type="project" value="InterPro"/>
</dbReference>
<reference evidence="4 5" key="1">
    <citation type="submission" date="2013-11" db="EMBL/GenBank/DDBJ databases">
        <title>Complete genome sequence of Rhizobium gallicum bv. gallicum R602.</title>
        <authorList>
            <person name="Bustos P."/>
            <person name="Santamaria R.I."/>
            <person name="Lozano L."/>
            <person name="Acosta J.L."/>
            <person name="Ormeno-Orrillo E."/>
            <person name="Rogel M.A."/>
            <person name="Romero D."/>
            <person name="Cevallos M.A."/>
            <person name="Martinez-Romero E."/>
            <person name="Gonzalez V."/>
        </authorList>
    </citation>
    <scope>NUCLEOTIDE SEQUENCE [LARGE SCALE GENOMIC DNA]</scope>
    <source>
        <strain evidence="4 5">R602</strain>
    </source>
</reference>
<dbReference type="InterPro" id="IPR011049">
    <property type="entry name" value="Serralysin-like_metalloprot_C"/>
</dbReference>
<proteinExistence type="predicted"/>
<dbReference type="RefSeq" id="WP_039844340.1">
    <property type="nucleotide sequence ID" value="NZ_CP006877.1"/>
</dbReference>
<dbReference type="GO" id="GO:0005576">
    <property type="term" value="C:extracellular region"/>
    <property type="evidence" value="ECO:0007669"/>
    <property type="project" value="UniProtKB-SubCell"/>
</dbReference>
<keyword evidence="5" id="KW-1185">Reference proteome</keyword>
<gene>
    <name evidence="4" type="ORF">RGR602_CH01182</name>
</gene>
<dbReference type="GO" id="GO:0006508">
    <property type="term" value="P:proteolysis"/>
    <property type="evidence" value="ECO:0007669"/>
    <property type="project" value="UniProtKB-KW"/>
</dbReference>
<dbReference type="PANTHER" id="PTHR38340:SF1">
    <property type="entry name" value="S-LAYER PROTEIN"/>
    <property type="match status" value="1"/>
</dbReference>
<dbReference type="SUPFAM" id="SSF51120">
    <property type="entry name" value="beta-Roll"/>
    <property type="match status" value="1"/>
</dbReference>
<dbReference type="Proteomes" id="UP000031368">
    <property type="component" value="Chromosome"/>
</dbReference>
<keyword evidence="4" id="KW-0482">Metalloprotease</keyword>
<accession>A0A0B4X1C8</accession>
<dbReference type="InterPro" id="IPR002173">
    <property type="entry name" value="Carboh/pur_kinase_PfkB_CS"/>
</dbReference>
<protein>
    <submittedName>
        <fullName evidence="4">Serralysin-like metalloprotease domain-containing protein</fullName>
    </submittedName>
</protein>
<feature type="compositionally biased region" description="Gly residues" evidence="3">
    <location>
        <begin position="323"/>
        <end position="337"/>
    </location>
</feature>
<dbReference type="EMBL" id="CP006877">
    <property type="protein sequence ID" value="AJD40540.1"/>
    <property type="molecule type" value="Genomic_DNA"/>
</dbReference>
<evidence type="ECO:0000256" key="2">
    <source>
        <dbReference type="ARBA" id="ARBA00022525"/>
    </source>
</evidence>
<evidence type="ECO:0000256" key="1">
    <source>
        <dbReference type="ARBA" id="ARBA00004613"/>
    </source>
</evidence>
<dbReference type="PROSITE" id="PS00330">
    <property type="entry name" value="HEMOLYSIN_CALCIUM"/>
    <property type="match status" value="2"/>
</dbReference>
<evidence type="ECO:0000256" key="3">
    <source>
        <dbReference type="SAM" id="MobiDB-lite"/>
    </source>
</evidence>
<name>A0A0B4X1C8_9HYPH</name>
<dbReference type="GO" id="GO:0005509">
    <property type="term" value="F:calcium ion binding"/>
    <property type="evidence" value="ECO:0007669"/>
    <property type="project" value="InterPro"/>
</dbReference>
<sequence>MPTLSNGSELSVWEDINNESPDAILFSITETDGDVLGPGAAHTDYPFGWVDLASVDVFDGFFTVTTFTNDGRTEIFTTVETFVFDNEGRYIRTLTDQAAYLSTEIISITAESPDDLVVTWQGANEYFGGENTQYGPHQIILEGGALQPDTFVNHAPTAADMSFTLSPGQSLDDIKFSASDADFDLLSFVIVDGPDHGTLQQETRYDAGYYPFHQGQYAGSLHYHQDYLNGNLFDYSPAAGFTGTNSFTVYATDGQGNSNLATITIMIVPPAEEITLTDAKDVASYEAYDHPLLVAAMGGNDRITGSRFDDTVDGGAGKDRLRGGGGDDTLNGGTGRDTLSGGVGGDIFVFDTEPGRANCDKILDFSSADDVFRLDSSVFAGVVAGALDPGAFAKGTAALDEDDHIIYDTCSGRLLFDSDGSGDAAAVAFAAVSRGTSLAADDFHFF</sequence>